<dbReference type="EMBL" id="JBHPON010000001">
    <property type="protein sequence ID" value="MFC6034295.1"/>
    <property type="molecule type" value="Genomic_DNA"/>
</dbReference>
<dbReference type="Proteomes" id="UP001596116">
    <property type="component" value="Unassembled WGS sequence"/>
</dbReference>
<name>A0ABW1KR76_9PROT</name>
<comment type="caution">
    <text evidence="1">The sequence shown here is derived from an EMBL/GenBank/DDBJ whole genome shotgun (WGS) entry which is preliminary data.</text>
</comment>
<proteinExistence type="predicted"/>
<evidence type="ECO:0000313" key="2">
    <source>
        <dbReference type="Proteomes" id="UP001596116"/>
    </source>
</evidence>
<keyword evidence="2" id="KW-1185">Reference proteome</keyword>
<protein>
    <submittedName>
        <fullName evidence="1">Uncharacterized protein</fullName>
    </submittedName>
</protein>
<dbReference type="SUPFAM" id="SSF55961">
    <property type="entry name" value="Bet v1-like"/>
    <property type="match status" value="1"/>
</dbReference>
<organism evidence="1 2">
    <name type="scientific">Hyphococcus aureus</name>
    <dbReference type="NCBI Taxonomy" id="2666033"/>
    <lineage>
        <taxon>Bacteria</taxon>
        <taxon>Pseudomonadati</taxon>
        <taxon>Pseudomonadota</taxon>
        <taxon>Alphaproteobacteria</taxon>
        <taxon>Parvularculales</taxon>
        <taxon>Parvularculaceae</taxon>
        <taxon>Hyphococcus</taxon>
    </lineage>
</organism>
<accession>A0ABW1KR76</accession>
<reference evidence="1 2" key="1">
    <citation type="submission" date="2024-09" db="EMBL/GenBank/DDBJ databases">
        <authorList>
            <person name="Zhang Z.-H."/>
        </authorList>
    </citation>
    <scope>NUCLEOTIDE SEQUENCE [LARGE SCALE GENOMIC DNA]</scope>
    <source>
        <strain evidence="1 2">HHTR114</strain>
    </source>
</reference>
<gene>
    <name evidence="1" type="ORF">ACFMB1_02000</name>
</gene>
<dbReference type="RefSeq" id="WP_379880390.1">
    <property type="nucleotide sequence ID" value="NZ_JBHPON010000001.1"/>
</dbReference>
<sequence length="165" mass="18815">MFGLFKTKHIKPLELEGTATIHAPAALIFGLVDFTSPANRLAARGFQFSERATQTGRFAATDPNLPDVRFEFDVDLYETPKTYGFFSRIVADPPFGGFERNREEYHIEALDDRNCRVTLKTTNWYREGMASRERRNEEALMTQAVAQDLMKLKLEAEALVKEYAA</sequence>
<evidence type="ECO:0000313" key="1">
    <source>
        <dbReference type="EMBL" id="MFC6034295.1"/>
    </source>
</evidence>